<organism evidence="2 3">
    <name type="scientific">Modicisalibacter zincidurans</name>
    <dbReference type="NCBI Taxonomy" id="1178777"/>
    <lineage>
        <taxon>Bacteria</taxon>
        <taxon>Pseudomonadati</taxon>
        <taxon>Pseudomonadota</taxon>
        <taxon>Gammaproteobacteria</taxon>
        <taxon>Oceanospirillales</taxon>
        <taxon>Halomonadaceae</taxon>
        <taxon>Modicisalibacter</taxon>
    </lineage>
</organism>
<reference evidence="3" key="1">
    <citation type="journal article" date="2019" name="Int. J. Syst. Evol. Microbiol.">
        <title>The Global Catalogue of Microorganisms (GCM) 10K type strain sequencing project: providing services to taxonomists for standard genome sequencing and annotation.</title>
        <authorList>
            <consortium name="The Broad Institute Genomics Platform"/>
            <consortium name="The Broad Institute Genome Sequencing Center for Infectious Disease"/>
            <person name="Wu L."/>
            <person name="Ma J."/>
        </authorList>
    </citation>
    <scope>NUCLEOTIDE SEQUENCE [LARGE SCALE GENOMIC DNA]</scope>
    <source>
        <strain evidence="3">JCM 18472</strain>
    </source>
</reference>
<dbReference type="RefSeq" id="WP_031384134.1">
    <property type="nucleotide sequence ID" value="NZ_BAABKI010000017.1"/>
</dbReference>
<dbReference type="Pfam" id="PF07386">
    <property type="entry name" value="DUF1499"/>
    <property type="match status" value="1"/>
</dbReference>
<name>A0ABP9RBF3_9GAMM</name>
<dbReference type="EMBL" id="BAABKI010000017">
    <property type="protein sequence ID" value="GAA5174405.1"/>
    <property type="molecule type" value="Genomic_DNA"/>
</dbReference>
<feature type="transmembrane region" description="Helical" evidence="1">
    <location>
        <begin position="58"/>
        <end position="78"/>
    </location>
</feature>
<protein>
    <recommendedName>
        <fullName evidence="4">DUF1499 domain-containing protein</fullName>
    </recommendedName>
</protein>
<evidence type="ECO:0008006" key="4">
    <source>
        <dbReference type="Google" id="ProtNLM"/>
    </source>
</evidence>
<dbReference type="InterPro" id="IPR010865">
    <property type="entry name" value="DUF1499"/>
</dbReference>
<keyword evidence="1" id="KW-0812">Transmembrane</keyword>
<feature type="transmembrane region" description="Helical" evidence="1">
    <location>
        <begin position="85"/>
        <end position="105"/>
    </location>
</feature>
<evidence type="ECO:0000313" key="2">
    <source>
        <dbReference type="EMBL" id="GAA5174405.1"/>
    </source>
</evidence>
<sequence>MATSSYQTRPRGGRWPRLLAWLSVLVAISSALLLGVTGPAHRLELIDLGAAFGLLRQGAYLALGAAVLGLTTLLVASLCRRLKPALVGALVLVAVTAMMIVPWQMQQRAREVPPIHDITTDMQDPPAFVALAPARKAAPNAVAYPGDATARQQREAYPDIQPITLDLPLAEAMDAAEATARNQGWEVIRVGDTTLEATATTRWFGFKDDVAIRLSEVADGVRVDVRSASRVGRSDVGTNAARIRAYLAALNRRTE</sequence>
<keyword evidence="1" id="KW-0472">Membrane</keyword>
<evidence type="ECO:0000313" key="3">
    <source>
        <dbReference type="Proteomes" id="UP001500074"/>
    </source>
</evidence>
<keyword evidence="3" id="KW-1185">Reference proteome</keyword>
<proteinExistence type="predicted"/>
<dbReference type="Proteomes" id="UP001500074">
    <property type="component" value="Unassembled WGS sequence"/>
</dbReference>
<accession>A0ABP9RBF3</accession>
<gene>
    <name evidence="2" type="ORF">GCM10023342_15290</name>
</gene>
<comment type="caution">
    <text evidence="2">The sequence shown here is derived from an EMBL/GenBank/DDBJ whole genome shotgun (WGS) entry which is preliminary data.</text>
</comment>
<keyword evidence="1" id="KW-1133">Transmembrane helix</keyword>
<evidence type="ECO:0000256" key="1">
    <source>
        <dbReference type="SAM" id="Phobius"/>
    </source>
</evidence>